<proteinExistence type="predicted"/>
<dbReference type="PROSITE" id="PS51257">
    <property type="entry name" value="PROKAR_LIPOPROTEIN"/>
    <property type="match status" value="1"/>
</dbReference>
<dbReference type="EMBL" id="CAFBQH010000133">
    <property type="protein sequence ID" value="CAB5056753.1"/>
    <property type="molecule type" value="Genomic_DNA"/>
</dbReference>
<sequence length="72" mass="7267">MPTSTRTAVFPAAGANECVCDALPSNPSAASCTRLRPTPLGIGPEAATGITMAATLAGTDFDTEKAVRISPF</sequence>
<evidence type="ECO:0000313" key="1">
    <source>
        <dbReference type="EMBL" id="CAB4368025.1"/>
    </source>
</evidence>
<evidence type="ECO:0000313" key="2">
    <source>
        <dbReference type="EMBL" id="CAB5056753.1"/>
    </source>
</evidence>
<protein>
    <submittedName>
        <fullName evidence="2">Unannotated protein</fullName>
    </submittedName>
</protein>
<gene>
    <name evidence="1" type="ORF">UFOPK4179_00819</name>
    <name evidence="2" type="ORF">UFOPK4293_01551</name>
</gene>
<dbReference type="AlphaFoldDB" id="A0A6J7TT56"/>
<accession>A0A6J7TT56</accession>
<name>A0A6J7TT56_9ZZZZ</name>
<organism evidence="2">
    <name type="scientific">freshwater metagenome</name>
    <dbReference type="NCBI Taxonomy" id="449393"/>
    <lineage>
        <taxon>unclassified sequences</taxon>
        <taxon>metagenomes</taxon>
        <taxon>ecological metagenomes</taxon>
    </lineage>
</organism>
<dbReference type="EMBL" id="CAETWZ010000072">
    <property type="protein sequence ID" value="CAB4368025.1"/>
    <property type="molecule type" value="Genomic_DNA"/>
</dbReference>
<reference evidence="2" key="1">
    <citation type="submission" date="2020-05" db="EMBL/GenBank/DDBJ databases">
        <authorList>
            <person name="Chiriac C."/>
            <person name="Salcher M."/>
            <person name="Ghai R."/>
            <person name="Kavagutti S V."/>
        </authorList>
    </citation>
    <scope>NUCLEOTIDE SEQUENCE</scope>
</reference>